<dbReference type="RefSeq" id="WP_184309700.1">
    <property type="nucleotide sequence ID" value="NZ_JACHXU010000037.1"/>
</dbReference>
<protein>
    <submittedName>
        <fullName evidence="1">Uncharacterized protein</fullName>
    </submittedName>
</protein>
<gene>
    <name evidence="1" type="ORF">FHS27_006255</name>
</gene>
<dbReference type="Proteomes" id="UP000536179">
    <property type="component" value="Unassembled WGS sequence"/>
</dbReference>
<dbReference type="AlphaFoldDB" id="A0A7W5E5A9"/>
<evidence type="ECO:0000313" key="1">
    <source>
        <dbReference type="EMBL" id="MBB3210408.1"/>
    </source>
</evidence>
<keyword evidence="2" id="KW-1185">Reference proteome</keyword>
<accession>A0A7W5E5A9</accession>
<proteinExistence type="predicted"/>
<name>A0A7W5E5A9_9BACT</name>
<comment type="caution">
    <text evidence="1">The sequence shown here is derived from an EMBL/GenBank/DDBJ whole genome shotgun (WGS) entry which is preliminary data.</text>
</comment>
<reference evidence="1 2" key="1">
    <citation type="submission" date="2020-08" db="EMBL/GenBank/DDBJ databases">
        <title>Genomic Encyclopedia of Type Strains, Phase III (KMG-III): the genomes of soil and plant-associated and newly described type strains.</title>
        <authorList>
            <person name="Whitman W."/>
        </authorList>
    </citation>
    <scope>NUCLEOTIDE SEQUENCE [LARGE SCALE GENOMIC DNA]</scope>
    <source>
        <strain evidence="1 2">CECT 8075</strain>
    </source>
</reference>
<organism evidence="1 2">
    <name type="scientific">Aporhodopirellula rubra</name>
    <dbReference type="NCBI Taxonomy" id="980271"/>
    <lineage>
        <taxon>Bacteria</taxon>
        <taxon>Pseudomonadati</taxon>
        <taxon>Planctomycetota</taxon>
        <taxon>Planctomycetia</taxon>
        <taxon>Pirellulales</taxon>
        <taxon>Pirellulaceae</taxon>
        <taxon>Aporhodopirellula</taxon>
    </lineage>
</organism>
<dbReference type="EMBL" id="JACHXU010000037">
    <property type="protein sequence ID" value="MBB3210408.1"/>
    <property type="molecule type" value="Genomic_DNA"/>
</dbReference>
<evidence type="ECO:0000313" key="2">
    <source>
        <dbReference type="Proteomes" id="UP000536179"/>
    </source>
</evidence>
<sequence>MPYKTVSRGPSLSMFIVCVIPLAILVLPRVVAADDFSDKIQRLVEKFGDRKQKAREFALNSFDKAQTQVTRSRMPDTDRVEAAMRVVRAKADFELTGNFPEDGSMASIQYAYFRQLHLAYTPIQSLIGKEISSASRSGAIAKARSLMIQRASLERDLLGIEAFGDKLAFKGTKALSSGKTMPLNLYLRDISDSGTFNGNVDDNPGVMGHWRYEVRGKREGLMLSFAMTKSLRGKFSSVRAEGFLLGDFLVAQFIEAVGTKRPGASYVVLKRQ</sequence>